<accession>A0A919J7S6</accession>
<dbReference type="Pfam" id="PF00293">
    <property type="entry name" value="NUDIX"/>
    <property type="match status" value="1"/>
</dbReference>
<name>A0A919J7S6_9ACTN</name>
<keyword evidence="2" id="KW-0378">Hydrolase</keyword>
<gene>
    <name evidence="2" type="ORF">Afe05nite_79600</name>
</gene>
<feature type="domain" description="Nudix hydrolase" evidence="1">
    <location>
        <begin position="32"/>
        <end position="163"/>
    </location>
</feature>
<dbReference type="InterPro" id="IPR015797">
    <property type="entry name" value="NUDIX_hydrolase-like_dom_sf"/>
</dbReference>
<organism evidence="2 3">
    <name type="scientific">Paractinoplanes ferrugineus</name>
    <dbReference type="NCBI Taxonomy" id="113564"/>
    <lineage>
        <taxon>Bacteria</taxon>
        <taxon>Bacillati</taxon>
        <taxon>Actinomycetota</taxon>
        <taxon>Actinomycetes</taxon>
        <taxon>Micromonosporales</taxon>
        <taxon>Micromonosporaceae</taxon>
        <taxon>Paractinoplanes</taxon>
    </lineage>
</organism>
<dbReference type="GO" id="GO:0016787">
    <property type="term" value="F:hydrolase activity"/>
    <property type="evidence" value="ECO:0007669"/>
    <property type="project" value="UniProtKB-KW"/>
</dbReference>
<protein>
    <submittedName>
        <fullName evidence="2">NUDIX hydrolase</fullName>
    </submittedName>
</protein>
<dbReference type="InterPro" id="IPR000086">
    <property type="entry name" value="NUDIX_hydrolase_dom"/>
</dbReference>
<dbReference type="Gene3D" id="3.90.79.10">
    <property type="entry name" value="Nucleoside Triphosphate Pyrophosphohydrolase"/>
    <property type="match status" value="1"/>
</dbReference>
<dbReference type="CDD" id="cd04674">
    <property type="entry name" value="NUDIX_Hydrolase"/>
    <property type="match status" value="1"/>
</dbReference>
<dbReference type="PROSITE" id="PS51462">
    <property type="entry name" value="NUDIX"/>
    <property type="match status" value="1"/>
</dbReference>
<reference evidence="2" key="1">
    <citation type="submission" date="2021-01" db="EMBL/GenBank/DDBJ databases">
        <title>Whole genome shotgun sequence of Actinoplanes ferrugineus NBRC 15555.</title>
        <authorList>
            <person name="Komaki H."/>
            <person name="Tamura T."/>
        </authorList>
    </citation>
    <scope>NUCLEOTIDE SEQUENCE</scope>
    <source>
        <strain evidence="2">NBRC 15555</strain>
    </source>
</reference>
<dbReference type="EMBL" id="BOMM01000078">
    <property type="protein sequence ID" value="GIE16120.1"/>
    <property type="molecule type" value="Genomic_DNA"/>
</dbReference>
<evidence type="ECO:0000313" key="3">
    <source>
        <dbReference type="Proteomes" id="UP000598174"/>
    </source>
</evidence>
<dbReference type="AlphaFoldDB" id="A0A919J7S6"/>
<dbReference type="RefSeq" id="WP_203822464.1">
    <property type="nucleotide sequence ID" value="NZ_BAAABP010000033.1"/>
</dbReference>
<dbReference type="Proteomes" id="UP000598174">
    <property type="component" value="Unassembled WGS sequence"/>
</dbReference>
<dbReference type="SUPFAM" id="SSF55811">
    <property type="entry name" value="Nudix"/>
    <property type="match status" value="1"/>
</dbReference>
<evidence type="ECO:0000259" key="1">
    <source>
        <dbReference type="PROSITE" id="PS51462"/>
    </source>
</evidence>
<dbReference type="PANTHER" id="PTHR43222:SF12">
    <property type="entry name" value="NUDIX HYDROLASE"/>
    <property type="match status" value="1"/>
</dbReference>
<evidence type="ECO:0000313" key="2">
    <source>
        <dbReference type="EMBL" id="GIE16120.1"/>
    </source>
</evidence>
<comment type="caution">
    <text evidence="2">The sequence shown here is derived from an EMBL/GenBank/DDBJ whole genome shotgun (WGS) entry which is preliminary data.</text>
</comment>
<sequence>MPDRFAHCTFCGARFTAGQPWPRRCGACGETSYRNPTPVAVAVQPVGAGLLVVRRGIPPAREQLALPGGFIDYGEAWQAATVRELFEEVGLRAEADDVRLFDTLSAPDGTLLVFGLLPPLPDASALPPSVPNDETLGWELLDGPAELGFSLHTAVAARFFAADRPAGPA</sequence>
<proteinExistence type="predicted"/>
<dbReference type="PANTHER" id="PTHR43222">
    <property type="entry name" value="NUDIX HYDROLASE 23"/>
    <property type="match status" value="1"/>
</dbReference>
<keyword evidence="3" id="KW-1185">Reference proteome</keyword>